<evidence type="ECO:0000256" key="3">
    <source>
        <dbReference type="ARBA" id="ARBA00022670"/>
    </source>
</evidence>
<dbReference type="InterPro" id="IPR000555">
    <property type="entry name" value="JAMM/MPN+_dom"/>
</dbReference>
<comment type="caution">
    <text evidence="11">The sequence shown here is derived from an EMBL/GenBank/DDBJ whole genome shotgun (WGS) entry which is preliminary data.</text>
</comment>
<evidence type="ECO:0000313" key="12">
    <source>
        <dbReference type="Proteomes" id="UP000243579"/>
    </source>
</evidence>
<dbReference type="GO" id="GO:0061578">
    <property type="term" value="F:K63-linked deubiquitinase activity"/>
    <property type="evidence" value="ECO:0007669"/>
    <property type="project" value="InterPro"/>
</dbReference>
<dbReference type="SUPFAM" id="SSF102712">
    <property type="entry name" value="JAB1/MPN domain"/>
    <property type="match status" value="1"/>
</dbReference>
<evidence type="ECO:0000256" key="5">
    <source>
        <dbReference type="ARBA" id="ARBA00022786"/>
    </source>
</evidence>
<evidence type="ECO:0000256" key="4">
    <source>
        <dbReference type="ARBA" id="ARBA00022723"/>
    </source>
</evidence>
<keyword evidence="3 11" id="KW-0645">Protease</keyword>
<dbReference type="SMART" id="SM00232">
    <property type="entry name" value="JAB_MPN"/>
    <property type="match status" value="1"/>
</dbReference>
<evidence type="ECO:0000256" key="9">
    <source>
        <dbReference type="SAM" id="MobiDB-lite"/>
    </source>
</evidence>
<dbReference type="Gene3D" id="3.40.140.10">
    <property type="entry name" value="Cytidine Deaminase, domain 2"/>
    <property type="match status" value="1"/>
</dbReference>
<evidence type="ECO:0000256" key="8">
    <source>
        <dbReference type="ARBA" id="ARBA00023049"/>
    </source>
</evidence>
<accession>A0A1V9Z2V7</accession>
<keyword evidence="6" id="KW-0378">Hydrolase</keyword>
<dbReference type="GO" id="GO:0006508">
    <property type="term" value="P:proteolysis"/>
    <property type="evidence" value="ECO:0007669"/>
    <property type="project" value="UniProtKB-KW"/>
</dbReference>
<gene>
    <name evidence="11" type="ORF">ACHHYP_03821</name>
</gene>
<dbReference type="PANTHER" id="PTHR12947">
    <property type="entry name" value="AMSH-LIKE PROTEASE"/>
    <property type="match status" value="1"/>
</dbReference>
<keyword evidence="8 11" id="KW-0482">Metalloprotease</keyword>
<protein>
    <submittedName>
        <fullName evidence="11">Metalloprotease family M67C</fullName>
    </submittedName>
</protein>
<evidence type="ECO:0000259" key="10">
    <source>
        <dbReference type="PROSITE" id="PS50249"/>
    </source>
</evidence>
<dbReference type="GO" id="GO:0016020">
    <property type="term" value="C:membrane"/>
    <property type="evidence" value="ECO:0007669"/>
    <property type="project" value="TreeGrafter"/>
</dbReference>
<comment type="cofactor">
    <cofactor evidence="1">
        <name>Zn(2+)</name>
        <dbReference type="ChEBI" id="CHEBI:29105"/>
    </cofactor>
</comment>
<dbReference type="InterPro" id="IPR044098">
    <property type="entry name" value="STAMBP/STALP-like_MPN"/>
</dbReference>
<name>A0A1V9Z2V7_ACHHY</name>
<dbReference type="Pfam" id="PF01398">
    <property type="entry name" value="JAB"/>
    <property type="match status" value="1"/>
</dbReference>
<dbReference type="Gene3D" id="1.20.58.80">
    <property type="entry name" value="Phosphotransferase system, lactose/cellobiose-type IIA subunit"/>
    <property type="match status" value="1"/>
</dbReference>
<feature type="domain" description="MPN" evidence="10">
    <location>
        <begin position="272"/>
        <end position="419"/>
    </location>
</feature>
<dbReference type="InterPro" id="IPR037518">
    <property type="entry name" value="MPN"/>
</dbReference>
<dbReference type="STRING" id="1202772.A0A1V9Z2V7"/>
<organism evidence="11 12">
    <name type="scientific">Achlya hypogyna</name>
    <name type="common">Oomycete</name>
    <name type="synonym">Protoachlya hypogyna</name>
    <dbReference type="NCBI Taxonomy" id="1202772"/>
    <lineage>
        <taxon>Eukaryota</taxon>
        <taxon>Sar</taxon>
        <taxon>Stramenopiles</taxon>
        <taxon>Oomycota</taxon>
        <taxon>Saprolegniomycetes</taxon>
        <taxon>Saprolegniales</taxon>
        <taxon>Achlyaceae</taxon>
        <taxon>Achlya</taxon>
    </lineage>
</organism>
<evidence type="ECO:0000256" key="2">
    <source>
        <dbReference type="ARBA" id="ARBA00010981"/>
    </source>
</evidence>
<keyword evidence="5" id="KW-0833">Ubl conjugation pathway</keyword>
<comment type="similarity">
    <text evidence="2">Belongs to the peptidase M67C family.</text>
</comment>
<keyword evidence="12" id="KW-1185">Reference proteome</keyword>
<dbReference type="CDD" id="cd08066">
    <property type="entry name" value="MPN_AMSH_like"/>
    <property type="match status" value="1"/>
</dbReference>
<reference evidence="11 12" key="1">
    <citation type="journal article" date="2014" name="Genome Biol. Evol.">
        <title>The secreted proteins of Achlya hypogyna and Thraustotheca clavata identify the ancestral oomycete secretome and reveal gene acquisitions by horizontal gene transfer.</title>
        <authorList>
            <person name="Misner I."/>
            <person name="Blouin N."/>
            <person name="Leonard G."/>
            <person name="Richards T.A."/>
            <person name="Lane C.E."/>
        </authorList>
    </citation>
    <scope>NUCLEOTIDE SEQUENCE [LARGE SCALE GENOMIC DNA]</scope>
    <source>
        <strain evidence="11 12">ATCC 48635</strain>
    </source>
</reference>
<feature type="region of interest" description="Disordered" evidence="9">
    <location>
        <begin position="221"/>
        <end position="242"/>
    </location>
</feature>
<dbReference type="GO" id="GO:0046872">
    <property type="term" value="F:metal ion binding"/>
    <property type="evidence" value="ECO:0007669"/>
    <property type="project" value="UniProtKB-KW"/>
</dbReference>
<evidence type="ECO:0000313" key="11">
    <source>
        <dbReference type="EMBL" id="OQR92334.1"/>
    </source>
</evidence>
<keyword evidence="7" id="KW-0862">Zinc</keyword>
<sequence>MASLELRREAEDRVRVRREALKKLCVVGDVKNNVSLSIYFQRANSMFRQCQVYVIERDYDHAYIYLWLLVMYVDQPDIRFICTLGSSSTRFRRTVTFITRSMPPTRTASMTCATTTRLRTLTPEQRCRQAMNLLERILEGMLREELDQLQLHHEDEALILELDDDVAPAPAPIKPERKDAAGLSLEARLQALRALAPLAVPTAPAAPVSSDARAKAMAALKQPGRSAPSPTPALPPPRSMQPAPLYPPHAALSRHEALERRTMLLKDEVRELSIPAMLVQEFIRIADPNTRQPPYGIETCGILTGTLKDQKLAITTLVIPKQTGSADTCTMTDENELFEYCIAHDLLTLGWIHTHPSQSCFLSSVDIHTQCGFQAMLAEVRAWCGAKGPRRLQAIAIVVAPRDAQKSIGVFRLTQPQGMELIQNCNLQGFHEHPTDVEIYSDAMQISWGRDGQAHVVDMR</sequence>
<dbReference type="GO" id="GO:0140492">
    <property type="term" value="F:metal-dependent deubiquitinase activity"/>
    <property type="evidence" value="ECO:0007669"/>
    <property type="project" value="InterPro"/>
</dbReference>
<dbReference type="GO" id="GO:0005768">
    <property type="term" value="C:endosome"/>
    <property type="evidence" value="ECO:0007669"/>
    <property type="project" value="TreeGrafter"/>
</dbReference>
<dbReference type="PROSITE" id="PS50249">
    <property type="entry name" value="MPN"/>
    <property type="match status" value="1"/>
</dbReference>
<evidence type="ECO:0000256" key="7">
    <source>
        <dbReference type="ARBA" id="ARBA00022833"/>
    </source>
</evidence>
<keyword evidence="4" id="KW-0479">Metal-binding</keyword>
<evidence type="ECO:0000256" key="6">
    <source>
        <dbReference type="ARBA" id="ARBA00022801"/>
    </source>
</evidence>
<feature type="compositionally biased region" description="Pro residues" evidence="9">
    <location>
        <begin position="229"/>
        <end position="242"/>
    </location>
</feature>
<dbReference type="OrthoDB" id="3640at2759"/>
<proteinExistence type="inferred from homology"/>
<dbReference type="AlphaFoldDB" id="A0A1V9Z2V7"/>
<dbReference type="GO" id="GO:0070536">
    <property type="term" value="P:protein K63-linked deubiquitination"/>
    <property type="evidence" value="ECO:0007669"/>
    <property type="project" value="InterPro"/>
</dbReference>
<dbReference type="PANTHER" id="PTHR12947:SF13">
    <property type="entry name" value="FI19924P1"/>
    <property type="match status" value="1"/>
</dbReference>
<dbReference type="EMBL" id="JNBR01000466">
    <property type="protein sequence ID" value="OQR92334.1"/>
    <property type="molecule type" value="Genomic_DNA"/>
</dbReference>
<dbReference type="Proteomes" id="UP000243579">
    <property type="component" value="Unassembled WGS sequence"/>
</dbReference>
<evidence type="ECO:0000256" key="1">
    <source>
        <dbReference type="ARBA" id="ARBA00001947"/>
    </source>
</evidence>